<comment type="similarity">
    <text evidence="2">Belongs to the CLPTM1 family.</text>
</comment>
<organism evidence="7 8">
    <name type="scientific">Arabidopsis arenosa</name>
    <name type="common">Sand rock-cress</name>
    <name type="synonym">Cardaminopsis arenosa</name>
    <dbReference type="NCBI Taxonomy" id="38785"/>
    <lineage>
        <taxon>Eukaryota</taxon>
        <taxon>Viridiplantae</taxon>
        <taxon>Streptophyta</taxon>
        <taxon>Embryophyta</taxon>
        <taxon>Tracheophyta</taxon>
        <taxon>Spermatophyta</taxon>
        <taxon>Magnoliopsida</taxon>
        <taxon>eudicotyledons</taxon>
        <taxon>Gunneridae</taxon>
        <taxon>Pentapetalae</taxon>
        <taxon>rosids</taxon>
        <taxon>malvids</taxon>
        <taxon>Brassicales</taxon>
        <taxon>Brassicaceae</taxon>
        <taxon>Camelineae</taxon>
        <taxon>Arabidopsis</taxon>
    </lineage>
</organism>
<sequence length="229" mass="25838">MAPPAGQTAAVAEAAGADGAQPQQQRGFGSTISGIVRIAVFWYFASKFFSPKQKPVDPSAPSQLMTNLFNKGESLDMWFYLSEHEKFNDFGNDRALYWHETNIPYAVWTPESIRTKSLTYYPSETLQNNGSLYAHVFFARSGFPIDPTDPEYQPLNSFSRTHAVATYFPKQKKNKKKSLLGSPKDSDESEPEVEKVGDKKSDPKEEVPVEWISLWKPNVTINLVDDFTR</sequence>
<accession>A0A8S2ALU8</accession>
<name>A0A8S2ALU8_ARAAE</name>
<feature type="region of interest" description="Disordered" evidence="6">
    <location>
        <begin position="1"/>
        <end position="25"/>
    </location>
</feature>
<evidence type="ECO:0000313" key="7">
    <source>
        <dbReference type="EMBL" id="CAE6116928.1"/>
    </source>
</evidence>
<keyword evidence="3" id="KW-0812">Transmembrane</keyword>
<evidence type="ECO:0000256" key="6">
    <source>
        <dbReference type="SAM" id="MobiDB-lite"/>
    </source>
</evidence>
<evidence type="ECO:0000256" key="2">
    <source>
        <dbReference type="ARBA" id="ARBA00009310"/>
    </source>
</evidence>
<dbReference type="PANTHER" id="PTHR21347:SF11">
    <property type="entry name" value="(RAPE) HYPOTHETICAL PROTEIN"/>
    <property type="match status" value="1"/>
</dbReference>
<evidence type="ECO:0000313" key="8">
    <source>
        <dbReference type="Proteomes" id="UP000682877"/>
    </source>
</evidence>
<keyword evidence="4" id="KW-1133">Transmembrane helix</keyword>
<keyword evidence="8" id="KW-1185">Reference proteome</keyword>
<dbReference type="Pfam" id="PF05602">
    <property type="entry name" value="CLPTM1"/>
    <property type="match status" value="1"/>
</dbReference>
<dbReference type="EMBL" id="LR999456">
    <property type="protein sequence ID" value="CAE6116928.1"/>
    <property type="molecule type" value="Genomic_DNA"/>
</dbReference>
<evidence type="ECO:0000256" key="1">
    <source>
        <dbReference type="ARBA" id="ARBA00004141"/>
    </source>
</evidence>
<evidence type="ECO:0000256" key="5">
    <source>
        <dbReference type="ARBA" id="ARBA00023136"/>
    </source>
</evidence>
<reference evidence="7" key="1">
    <citation type="submission" date="2021-01" db="EMBL/GenBank/DDBJ databases">
        <authorList>
            <person name="Bezrukov I."/>
        </authorList>
    </citation>
    <scope>NUCLEOTIDE SEQUENCE</scope>
</reference>
<keyword evidence="5" id="KW-0472">Membrane</keyword>
<dbReference type="GO" id="GO:0012505">
    <property type="term" value="C:endomembrane system"/>
    <property type="evidence" value="ECO:0007669"/>
    <property type="project" value="TreeGrafter"/>
</dbReference>
<comment type="subcellular location">
    <subcellularLocation>
        <location evidence="1">Membrane</location>
        <topology evidence="1">Multi-pass membrane protein</topology>
    </subcellularLocation>
</comment>
<dbReference type="Proteomes" id="UP000682877">
    <property type="component" value="Chromosome 6"/>
</dbReference>
<feature type="region of interest" description="Disordered" evidence="6">
    <location>
        <begin position="170"/>
        <end position="205"/>
    </location>
</feature>
<feature type="compositionally biased region" description="Basic and acidic residues" evidence="6">
    <location>
        <begin position="192"/>
        <end position="205"/>
    </location>
</feature>
<proteinExistence type="inferred from homology"/>
<dbReference type="GO" id="GO:0016020">
    <property type="term" value="C:membrane"/>
    <property type="evidence" value="ECO:0007669"/>
    <property type="project" value="UniProtKB-SubCell"/>
</dbReference>
<dbReference type="InterPro" id="IPR008429">
    <property type="entry name" value="CLPTM1"/>
</dbReference>
<dbReference type="AlphaFoldDB" id="A0A8S2ALU8"/>
<protein>
    <submittedName>
        <fullName evidence="7">Uncharacterized protein</fullName>
    </submittedName>
</protein>
<dbReference type="PANTHER" id="PTHR21347">
    <property type="entry name" value="CLEFT LIP AND PALATE ASSOCIATED TRANSMEMBRANE PROTEIN-RELATED"/>
    <property type="match status" value="1"/>
</dbReference>
<evidence type="ECO:0000256" key="3">
    <source>
        <dbReference type="ARBA" id="ARBA00022692"/>
    </source>
</evidence>
<evidence type="ECO:0000256" key="4">
    <source>
        <dbReference type="ARBA" id="ARBA00022989"/>
    </source>
</evidence>
<gene>
    <name evidence="7" type="ORF">AARE701A_LOCUS15958</name>
</gene>